<dbReference type="PANTHER" id="PTHR39957:SF1">
    <property type="entry name" value="AT09846P1-RELATED"/>
    <property type="match status" value="1"/>
</dbReference>
<sequence length="159" mass="17785">MIESKYIVLLISLTVIGGSQAASLPYRSPSYLYNPQFCMDTLTGHSLYVGEVFTRPGQCVRVQCLGTLQLWEDSCQVPNLKKGDCKPVPPKETGLDYPRCCPLYECKSYETHAGGTLEQTNTYNQYGSLLNTHLTEVIMISQRPLQAETPTAPVRKYQV</sequence>
<evidence type="ECO:0000256" key="3">
    <source>
        <dbReference type="SAM" id="SignalP"/>
    </source>
</evidence>
<dbReference type="Pfam" id="PF15430">
    <property type="entry name" value="SVWC"/>
    <property type="match status" value="1"/>
</dbReference>
<keyword evidence="3" id="KW-0732">Signal</keyword>
<dbReference type="InterPro" id="IPR053308">
    <property type="entry name" value="Vago-like"/>
</dbReference>
<dbReference type="SMART" id="SM01318">
    <property type="entry name" value="SVWC"/>
    <property type="match status" value="1"/>
</dbReference>
<evidence type="ECO:0000313" key="6">
    <source>
        <dbReference type="RefSeq" id="XP_017036156.1"/>
    </source>
</evidence>
<reference evidence="6" key="1">
    <citation type="submission" date="2025-08" db="UniProtKB">
        <authorList>
            <consortium name="RefSeq"/>
        </authorList>
    </citation>
    <scope>IDENTIFICATION</scope>
    <source>
        <strain evidence="6">14028-0561.14</strain>
        <tissue evidence="6">Whole fly</tissue>
    </source>
</reference>
<gene>
    <name evidence="6" type="primary">Vago</name>
</gene>
<dbReference type="PANTHER" id="PTHR39957">
    <property type="entry name" value="AT09846P1-RELATED"/>
    <property type="match status" value="1"/>
</dbReference>
<name>A0A6P4JKH4_DROKI</name>
<keyword evidence="2" id="KW-0964">Secreted</keyword>
<feature type="signal peptide" evidence="3">
    <location>
        <begin position="1"/>
        <end position="21"/>
    </location>
</feature>
<feature type="domain" description="Single" evidence="4">
    <location>
        <begin position="38"/>
        <end position="106"/>
    </location>
</feature>
<protein>
    <submittedName>
        <fullName evidence="6">Protein Vago</fullName>
    </submittedName>
</protein>
<dbReference type="Proteomes" id="UP001652661">
    <property type="component" value="Chromosome X"/>
</dbReference>
<evidence type="ECO:0000256" key="2">
    <source>
        <dbReference type="ARBA" id="ARBA00022525"/>
    </source>
</evidence>
<dbReference type="OrthoDB" id="7769664at2759"/>
<comment type="subcellular location">
    <subcellularLocation>
        <location evidence="1">Secreted</location>
    </subcellularLocation>
</comment>
<evidence type="ECO:0000256" key="1">
    <source>
        <dbReference type="ARBA" id="ARBA00004613"/>
    </source>
</evidence>
<dbReference type="RefSeq" id="XP_017036156.1">
    <property type="nucleotide sequence ID" value="XM_017180667.2"/>
</dbReference>
<evidence type="ECO:0000259" key="4">
    <source>
        <dbReference type="SMART" id="SM01318"/>
    </source>
</evidence>
<dbReference type="InterPro" id="IPR029277">
    <property type="entry name" value="SVWC_dom"/>
</dbReference>
<proteinExistence type="predicted"/>
<keyword evidence="5" id="KW-1185">Reference proteome</keyword>
<feature type="chain" id="PRO_5027856789" evidence="3">
    <location>
        <begin position="22"/>
        <end position="159"/>
    </location>
</feature>
<organism evidence="5 6">
    <name type="scientific">Drosophila kikkawai</name>
    <name type="common">Fruit fly</name>
    <dbReference type="NCBI Taxonomy" id="30033"/>
    <lineage>
        <taxon>Eukaryota</taxon>
        <taxon>Metazoa</taxon>
        <taxon>Ecdysozoa</taxon>
        <taxon>Arthropoda</taxon>
        <taxon>Hexapoda</taxon>
        <taxon>Insecta</taxon>
        <taxon>Pterygota</taxon>
        <taxon>Neoptera</taxon>
        <taxon>Endopterygota</taxon>
        <taxon>Diptera</taxon>
        <taxon>Brachycera</taxon>
        <taxon>Muscomorpha</taxon>
        <taxon>Ephydroidea</taxon>
        <taxon>Drosophilidae</taxon>
        <taxon>Drosophila</taxon>
        <taxon>Sophophora</taxon>
    </lineage>
</organism>
<dbReference type="AlphaFoldDB" id="A0A6P4JKH4"/>
<accession>A0A6P4JKH4</accession>
<evidence type="ECO:0000313" key="5">
    <source>
        <dbReference type="Proteomes" id="UP001652661"/>
    </source>
</evidence>
<dbReference type="GO" id="GO:0005576">
    <property type="term" value="C:extracellular region"/>
    <property type="evidence" value="ECO:0007669"/>
    <property type="project" value="UniProtKB-SubCell"/>
</dbReference>